<reference evidence="11 12" key="1">
    <citation type="submission" date="2020-08" db="EMBL/GenBank/DDBJ databases">
        <title>Genomic Encyclopedia of Type Strains, Phase IV (KMG-IV): sequencing the most valuable type-strain genomes for metagenomic binning, comparative biology and taxonomic classification.</title>
        <authorList>
            <person name="Goeker M."/>
        </authorList>
    </citation>
    <scope>NUCLEOTIDE SEQUENCE [LARGE SCALE GENOMIC DNA]</scope>
    <source>
        <strain evidence="11 12">DSM 22071</strain>
    </source>
</reference>
<keyword evidence="5 8" id="KW-0653">Protein transport</keyword>
<dbReference type="GO" id="GO:0005886">
    <property type="term" value="C:plasma membrane"/>
    <property type="evidence" value="ECO:0007669"/>
    <property type="project" value="UniProtKB-SubCell"/>
</dbReference>
<feature type="transmembrane region" description="Helical" evidence="9">
    <location>
        <begin position="149"/>
        <end position="174"/>
    </location>
</feature>
<keyword evidence="4 9" id="KW-0812">Transmembrane</keyword>
<dbReference type="PANTHER" id="PTHR30625:SF15">
    <property type="entry name" value="BIOPOLYMER TRANSPORT PROTEIN EXBB"/>
    <property type="match status" value="1"/>
</dbReference>
<keyword evidence="2 8" id="KW-0813">Transport</keyword>
<evidence type="ECO:0000313" key="11">
    <source>
        <dbReference type="EMBL" id="MBB5021534.1"/>
    </source>
</evidence>
<evidence type="ECO:0000256" key="7">
    <source>
        <dbReference type="ARBA" id="ARBA00023136"/>
    </source>
</evidence>
<organism evidence="11 12">
    <name type="scientific">Desulfurispira natronophila</name>
    <dbReference type="NCBI Taxonomy" id="682562"/>
    <lineage>
        <taxon>Bacteria</taxon>
        <taxon>Pseudomonadati</taxon>
        <taxon>Chrysiogenota</taxon>
        <taxon>Chrysiogenia</taxon>
        <taxon>Chrysiogenales</taxon>
        <taxon>Chrysiogenaceae</taxon>
        <taxon>Desulfurispira</taxon>
    </lineage>
</organism>
<keyword evidence="12" id="KW-1185">Reference proteome</keyword>
<comment type="similarity">
    <text evidence="8">Belongs to the exbB/tolQ family.</text>
</comment>
<feature type="transmembrane region" description="Helical" evidence="9">
    <location>
        <begin position="107"/>
        <end position="129"/>
    </location>
</feature>
<evidence type="ECO:0000259" key="10">
    <source>
        <dbReference type="Pfam" id="PF01618"/>
    </source>
</evidence>
<proteinExistence type="inferred from homology"/>
<gene>
    <name evidence="11" type="ORF">HNR37_000846</name>
</gene>
<sequence length="207" mass="23020">MEFLLTLAGFIGPIGVILVVLGCIATYLCLRNGIYLHLVGRDFCRRFDNLGNRQQGYIDELCGATTNPLTQIVASVVKTHAEHSQDLRAEVAYLFHRNFERVNKHVTYLRLIAVISPLLGLMGTMVGMVRVFQEIAASAVPQQDMLAAGIWEAILTTILGLGIAVPTLVFYYVLSLKLKGFRIEAIEHSYRAVELLDVRCPVEREAS</sequence>
<protein>
    <submittedName>
        <fullName evidence="11">Biopolymer transport protein ExbB</fullName>
    </submittedName>
</protein>
<evidence type="ECO:0000256" key="8">
    <source>
        <dbReference type="RuleBase" id="RU004057"/>
    </source>
</evidence>
<comment type="caution">
    <text evidence="11">The sequence shown here is derived from an EMBL/GenBank/DDBJ whole genome shotgun (WGS) entry which is preliminary data.</text>
</comment>
<dbReference type="GO" id="GO:0017038">
    <property type="term" value="P:protein import"/>
    <property type="evidence" value="ECO:0007669"/>
    <property type="project" value="TreeGrafter"/>
</dbReference>
<dbReference type="EMBL" id="JACHID010000004">
    <property type="protein sequence ID" value="MBB5021534.1"/>
    <property type="molecule type" value="Genomic_DNA"/>
</dbReference>
<evidence type="ECO:0000256" key="4">
    <source>
        <dbReference type="ARBA" id="ARBA00022692"/>
    </source>
</evidence>
<keyword evidence="6 9" id="KW-1133">Transmembrane helix</keyword>
<dbReference type="InterPro" id="IPR002898">
    <property type="entry name" value="MotA_ExbB_proton_chnl"/>
</dbReference>
<feature type="domain" description="MotA/TolQ/ExbB proton channel" evidence="10">
    <location>
        <begin position="68"/>
        <end position="179"/>
    </location>
</feature>
<keyword evidence="3" id="KW-1003">Cell membrane</keyword>
<dbReference type="Pfam" id="PF01618">
    <property type="entry name" value="MotA_ExbB"/>
    <property type="match status" value="1"/>
</dbReference>
<evidence type="ECO:0000313" key="12">
    <source>
        <dbReference type="Proteomes" id="UP000528322"/>
    </source>
</evidence>
<keyword evidence="7 9" id="KW-0472">Membrane</keyword>
<name>A0A7W7Y413_9BACT</name>
<dbReference type="AlphaFoldDB" id="A0A7W7Y413"/>
<evidence type="ECO:0000256" key="3">
    <source>
        <dbReference type="ARBA" id="ARBA00022475"/>
    </source>
</evidence>
<accession>A0A7W7Y413</accession>
<feature type="transmembrane region" description="Helical" evidence="9">
    <location>
        <begin position="6"/>
        <end position="30"/>
    </location>
</feature>
<evidence type="ECO:0000256" key="9">
    <source>
        <dbReference type="SAM" id="Phobius"/>
    </source>
</evidence>
<dbReference type="RefSeq" id="WP_183730409.1">
    <property type="nucleotide sequence ID" value="NZ_JACHID010000004.1"/>
</dbReference>
<comment type="subcellular location">
    <subcellularLocation>
        <location evidence="1">Cell membrane</location>
        <topology evidence="1">Multi-pass membrane protein</topology>
    </subcellularLocation>
    <subcellularLocation>
        <location evidence="8">Membrane</location>
        <topology evidence="8">Multi-pass membrane protein</topology>
    </subcellularLocation>
</comment>
<evidence type="ECO:0000256" key="1">
    <source>
        <dbReference type="ARBA" id="ARBA00004651"/>
    </source>
</evidence>
<dbReference type="PANTHER" id="PTHR30625">
    <property type="entry name" value="PROTEIN TOLQ"/>
    <property type="match status" value="1"/>
</dbReference>
<evidence type="ECO:0000256" key="6">
    <source>
        <dbReference type="ARBA" id="ARBA00022989"/>
    </source>
</evidence>
<dbReference type="InterPro" id="IPR050790">
    <property type="entry name" value="ExbB/TolQ_transport"/>
</dbReference>
<dbReference type="Proteomes" id="UP000528322">
    <property type="component" value="Unassembled WGS sequence"/>
</dbReference>
<evidence type="ECO:0000256" key="2">
    <source>
        <dbReference type="ARBA" id="ARBA00022448"/>
    </source>
</evidence>
<evidence type="ECO:0000256" key="5">
    <source>
        <dbReference type="ARBA" id="ARBA00022927"/>
    </source>
</evidence>